<gene>
    <name evidence="2" type="ORF">GCM10010503_12160</name>
</gene>
<dbReference type="Proteomes" id="UP000620224">
    <property type="component" value="Unassembled WGS sequence"/>
</dbReference>
<dbReference type="AlphaFoldDB" id="A0A918MMN8"/>
<reference evidence="2" key="2">
    <citation type="submission" date="2020-09" db="EMBL/GenBank/DDBJ databases">
        <authorList>
            <person name="Sun Q."/>
            <person name="Ohkuma M."/>
        </authorList>
    </citation>
    <scope>NUCLEOTIDE SEQUENCE</scope>
    <source>
        <strain evidence="2">JCM 4490</strain>
    </source>
</reference>
<evidence type="ECO:0000256" key="1">
    <source>
        <dbReference type="SAM" id="MobiDB-lite"/>
    </source>
</evidence>
<keyword evidence="3" id="KW-1185">Reference proteome</keyword>
<evidence type="ECO:0000313" key="3">
    <source>
        <dbReference type="Proteomes" id="UP000620224"/>
    </source>
</evidence>
<protein>
    <submittedName>
        <fullName evidence="2">Uncharacterized protein</fullName>
    </submittedName>
</protein>
<accession>A0A918MMN8</accession>
<organism evidence="2 3">
    <name type="scientific">Streptomyces lucensis JCM 4490</name>
    <dbReference type="NCBI Taxonomy" id="1306176"/>
    <lineage>
        <taxon>Bacteria</taxon>
        <taxon>Bacillati</taxon>
        <taxon>Actinomycetota</taxon>
        <taxon>Actinomycetes</taxon>
        <taxon>Kitasatosporales</taxon>
        <taxon>Streptomycetaceae</taxon>
        <taxon>Streptomyces</taxon>
    </lineage>
</organism>
<feature type="region of interest" description="Disordered" evidence="1">
    <location>
        <begin position="101"/>
        <end position="120"/>
    </location>
</feature>
<name>A0A918MMN8_9ACTN</name>
<dbReference type="EMBL" id="BMUE01000002">
    <property type="protein sequence ID" value="GGW37696.1"/>
    <property type="molecule type" value="Genomic_DNA"/>
</dbReference>
<evidence type="ECO:0000313" key="2">
    <source>
        <dbReference type="EMBL" id="GGW37696.1"/>
    </source>
</evidence>
<proteinExistence type="predicted"/>
<reference evidence="2" key="1">
    <citation type="journal article" date="2014" name="Int. J. Syst. Evol. Microbiol.">
        <title>Complete genome sequence of Corynebacterium casei LMG S-19264T (=DSM 44701T), isolated from a smear-ripened cheese.</title>
        <authorList>
            <consortium name="US DOE Joint Genome Institute (JGI-PGF)"/>
            <person name="Walter F."/>
            <person name="Albersmeier A."/>
            <person name="Kalinowski J."/>
            <person name="Ruckert C."/>
        </authorList>
    </citation>
    <scope>NUCLEOTIDE SEQUENCE</scope>
    <source>
        <strain evidence="2">JCM 4490</strain>
    </source>
</reference>
<feature type="compositionally biased region" description="Polar residues" evidence="1">
    <location>
        <begin position="104"/>
        <end position="120"/>
    </location>
</feature>
<sequence length="120" mass="11936">MLHTNVDGTARRPDSHASHIFLTPIGGHMFKLRKAAVLVAALGAVGLLGAGTAHAGGHKGGNDFDVKQSASCTSHDLNLDVLGEVGILNGVAGNLLNGEGSPGAQATHQGSSAGCSNSAF</sequence>
<comment type="caution">
    <text evidence="2">The sequence shown here is derived from an EMBL/GenBank/DDBJ whole genome shotgun (WGS) entry which is preliminary data.</text>
</comment>